<feature type="domain" description="N-acetyltransferase" evidence="2">
    <location>
        <begin position="58"/>
        <end position="211"/>
    </location>
</feature>
<keyword evidence="3" id="KW-0808">Transferase</keyword>
<dbReference type="PANTHER" id="PTHR43441:SF5">
    <property type="entry name" value="FAMILY ACETYLTRANSFERASE, PUTATIVE-RELATED"/>
    <property type="match status" value="1"/>
</dbReference>
<dbReference type="GO" id="GO:1990189">
    <property type="term" value="F:protein N-terminal-serine acetyltransferase activity"/>
    <property type="evidence" value="ECO:0007669"/>
    <property type="project" value="TreeGrafter"/>
</dbReference>
<dbReference type="PROSITE" id="PS51186">
    <property type="entry name" value="GNAT"/>
    <property type="match status" value="1"/>
</dbReference>
<dbReference type="Proteomes" id="UP000324767">
    <property type="component" value="Unassembled WGS sequence"/>
</dbReference>
<protein>
    <submittedName>
        <fullName evidence="3">Acyl-N-acyltransferase</fullName>
    </submittedName>
</protein>
<evidence type="ECO:0000259" key="2">
    <source>
        <dbReference type="PROSITE" id="PS51186"/>
    </source>
</evidence>
<dbReference type="SUPFAM" id="SSF55729">
    <property type="entry name" value="Acyl-CoA N-acyltransferases (Nat)"/>
    <property type="match status" value="1"/>
</dbReference>
<keyword evidence="3" id="KW-0012">Acyltransferase</keyword>
<feature type="region of interest" description="Disordered" evidence="1">
    <location>
        <begin position="1"/>
        <end position="21"/>
    </location>
</feature>
<dbReference type="AlphaFoldDB" id="A0A5M8PUH9"/>
<dbReference type="GO" id="GO:0008999">
    <property type="term" value="F:protein-N-terminal-alanine acetyltransferase activity"/>
    <property type="evidence" value="ECO:0007669"/>
    <property type="project" value="TreeGrafter"/>
</dbReference>
<proteinExistence type="predicted"/>
<dbReference type="CDD" id="cd04301">
    <property type="entry name" value="NAT_SF"/>
    <property type="match status" value="1"/>
</dbReference>
<evidence type="ECO:0000313" key="4">
    <source>
        <dbReference type="Proteomes" id="UP000324767"/>
    </source>
</evidence>
<evidence type="ECO:0000256" key="1">
    <source>
        <dbReference type="SAM" id="MobiDB-lite"/>
    </source>
</evidence>
<dbReference type="InterPro" id="IPR000182">
    <property type="entry name" value="GNAT_dom"/>
</dbReference>
<organism evidence="3 4">
    <name type="scientific">Lasallia pustulata</name>
    <dbReference type="NCBI Taxonomy" id="136370"/>
    <lineage>
        <taxon>Eukaryota</taxon>
        <taxon>Fungi</taxon>
        <taxon>Dikarya</taxon>
        <taxon>Ascomycota</taxon>
        <taxon>Pezizomycotina</taxon>
        <taxon>Lecanoromycetes</taxon>
        <taxon>OSLEUM clade</taxon>
        <taxon>Umbilicariomycetidae</taxon>
        <taxon>Umbilicariales</taxon>
        <taxon>Umbilicariaceae</taxon>
        <taxon>Lasallia</taxon>
    </lineage>
</organism>
<gene>
    <name evidence="3" type="ORF">FRX48_03689</name>
</gene>
<dbReference type="Gene3D" id="3.40.630.30">
    <property type="match status" value="1"/>
</dbReference>
<name>A0A5M8PUH9_9LECA</name>
<dbReference type="OrthoDB" id="41238at2759"/>
<dbReference type="PANTHER" id="PTHR43441">
    <property type="entry name" value="RIBOSOMAL-PROTEIN-SERINE ACETYLTRANSFERASE"/>
    <property type="match status" value="1"/>
</dbReference>
<dbReference type="Pfam" id="PF13302">
    <property type="entry name" value="Acetyltransf_3"/>
    <property type="match status" value="1"/>
</dbReference>
<comment type="caution">
    <text evidence="3">The sequence shown here is derived from an EMBL/GenBank/DDBJ whole genome shotgun (WGS) entry which is preliminary data.</text>
</comment>
<dbReference type="InterPro" id="IPR051908">
    <property type="entry name" value="Ribosomal_N-acetyltransferase"/>
</dbReference>
<evidence type="ECO:0000313" key="3">
    <source>
        <dbReference type="EMBL" id="KAA6412697.1"/>
    </source>
</evidence>
<dbReference type="EMBL" id="VXIT01000005">
    <property type="protein sequence ID" value="KAA6412697.1"/>
    <property type="molecule type" value="Genomic_DNA"/>
</dbReference>
<reference evidence="3 4" key="1">
    <citation type="submission" date="2019-09" db="EMBL/GenBank/DDBJ databases">
        <title>The hologenome of the rock-dwelling lichen Lasallia pustulata.</title>
        <authorList>
            <person name="Greshake Tzovaras B."/>
            <person name="Segers F."/>
            <person name="Bicker A."/>
            <person name="Dal Grande F."/>
            <person name="Otte J."/>
            <person name="Hankeln T."/>
            <person name="Schmitt I."/>
            <person name="Ebersberger I."/>
        </authorList>
    </citation>
    <scope>NUCLEOTIDE SEQUENCE [LARGE SCALE GENOMIC DNA]</scope>
    <source>
        <strain evidence="3">A1-1</strain>
    </source>
</reference>
<feature type="region of interest" description="Disordered" evidence="1">
    <location>
        <begin position="204"/>
        <end position="223"/>
    </location>
</feature>
<accession>A0A5M8PUH9</accession>
<dbReference type="InterPro" id="IPR016181">
    <property type="entry name" value="Acyl_CoA_acyltransferase"/>
</dbReference>
<sequence>MTPNLSPVRMDSDPADDGAVPPNFGYPIHDLSNKRIRLTPFIPSVHLAAYFALSSPHPELYTHTTFGPFASAQALLDDFVSKKLQDPTTIMFAIIDQTRHPPTEGLDGALAGIVGYLESVPAHLSTEIGFIFILPSFQKTGVASTVVGLMLQHAFEPRERGGLALRRVQWQTNSLNSASRRLAERMGFQMEGILRWQRIFPGGRRKGKMGNGREPPVGSDGDDLGRDTVMLAICCDDWKLRERDRVLSLLNR</sequence>